<keyword evidence="11" id="KW-0411">Iron-sulfur</keyword>
<keyword evidence="12" id="KW-0234">DNA repair</keyword>
<dbReference type="GO" id="GO:0046872">
    <property type="term" value="F:metal ion binding"/>
    <property type="evidence" value="ECO:0007669"/>
    <property type="project" value="UniProtKB-UniRule"/>
</dbReference>
<keyword evidence="9" id="KW-0378">Hydrolase</keyword>
<dbReference type="GO" id="GO:0006298">
    <property type="term" value="P:mismatch repair"/>
    <property type="evidence" value="ECO:0007669"/>
    <property type="project" value="TreeGrafter"/>
</dbReference>
<dbReference type="InterPro" id="IPR023170">
    <property type="entry name" value="HhH_base_excis_C"/>
</dbReference>
<dbReference type="Pfam" id="PF14815">
    <property type="entry name" value="NUDIX_4"/>
    <property type="match status" value="1"/>
</dbReference>
<dbReference type="InterPro" id="IPR015797">
    <property type="entry name" value="NUDIX_hydrolase-like_dom_sf"/>
</dbReference>
<dbReference type="Gene3D" id="1.10.340.30">
    <property type="entry name" value="Hypothetical protein, domain 2"/>
    <property type="match status" value="1"/>
</dbReference>
<sequence length="365" mass="42603">MIEIKYKNATGWNEFMQNVYKQIADNLIAWYPEHARDLPWRKDKEPYHVWLSEIMLQQTRVEAVKEYYRTFLQELPTIEALAEVDDDRLMKLWEGLGYYNRARNLKKAAGEVVIEWQGNFPAEYDEILSLPGIGEYTAGAIGSICFDLPTPAVDGNVLRVYTRVMEDPSNIDKQAVKKKIREELLQVYRYGHCDMLTQSLMEVGATICLPNGAPKCEVCPLQELCKAHKHDSWQQYPVREAKKKRKVEEKAVLMLRYEDKVAIRKRTEKGLLHGLWEFPNLPGSYSTQEILSYVTSKNLHPKEIWMETTYTHIFSHVEWHMKAFYMECMEQQAKDLRWVTLEELKQEIAIPSAFAPFKDLLNSGA</sequence>
<dbReference type="Gene3D" id="1.10.1670.10">
    <property type="entry name" value="Helix-hairpin-Helix base-excision DNA repair enzymes (C-terminal)"/>
    <property type="match status" value="1"/>
</dbReference>
<comment type="function">
    <text evidence="2">Adenine glycosylase active on G-A mispairs. MutY also corrects error-prone DNA synthesis past GO lesions which are due to the oxidatively damaged form of guanine: 7,8-dihydro-8-oxoguanine (8-oxo-dGTP).</text>
</comment>
<dbReference type="EMBL" id="JACOOX010000002">
    <property type="protein sequence ID" value="MBC5661982.1"/>
    <property type="molecule type" value="Genomic_DNA"/>
</dbReference>
<evidence type="ECO:0000256" key="12">
    <source>
        <dbReference type="ARBA" id="ARBA00023204"/>
    </source>
</evidence>
<dbReference type="AlphaFoldDB" id="A0A8I0AI95"/>
<dbReference type="GO" id="GO:0034039">
    <property type="term" value="F:8-oxo-7,8-dihydroguanine DNA N-glycosylase activity"/>
    <property type="evidence" value="ECO:0007669"/>
    <property type="project" value="TreeGrafter"/>
</dbReference>
<dbReference type="InterPro" id="IPR011257">
    <property type="entry name" value="DNA_glycosylase"/>
</dbReference>
<dbReference type="GO" id="GO:0035485">
    <property type="term" value="F:adenine/guanine mispair binding"/>
    <property type="evidence" value="ECO:0007669"/>
    <property type="project" value="TreeGrafter"/>
</dbReference>
<evidence type="ECO:0000256" key="10">
    <source>
        <dbReference type="ARBA" id="ARBA00023004"/>
    </source>
</evidence>
<dbReference type="InterPro" id="IPR044298">
    <property type="entry name" value="MIG/MutY"/>
</dbReference>
<feature type="domain" description="HhH-GPD" evidence="15">
    <location>
        <begin position="55"/>
        <end position="206"/>
    </location>
</feature>
<accession>A0A8I0AI95</accession>
<dbReference type="InterPro" id="IPR003265">
    <property type="entry name" value="HhH-GPD_domain"/>
</dbReference>
<keyword evidence="6" id="KW-0004">4Fe-4S</keyword>
<dbReference type="InterPro" id="IPR000445">
    <property type="entry name" value="HhH_motif"/>
</dbReference>
<evidence type="ECO:0000256" key="14">
    <source>
        <dbReference type="RuleBase" id="RU365096"/>
    </source>
</evidence>
<protein>
    <recommendedName>
        <fullName evidence="5 14">Adenine DNA glycosylase</fullName>
        <ecNumber evidence="4 14">3.2.2.31</ecNumber>
    </recommendedName>
</protein>
<dbReference type="InterPro" id="IPR029119">
    <property type="entry name" value="MutY_C"/>
</dbReference>
<evidence type="ECO:0000256" key="7">
    <source>
        <dbReference type="ARBA" id="ARBA00022723"/>
    </source>
</evidence>
<evidence type="ECO:0000256" key="3">
    <source>
        <dbReference type="ARBA" id="ARBA00008343"/>
    </source>
</evidence>
<dbReference type="PANTHER" id="PTHR42944">
    <property type="entry name" value="ADENINE DNA GLYCOSYLASE"/>
    <property type="match status" value="1"/>
</dbReference>
<comment type="catalytic activity">
    <reaction evidence="1 14">
        <text>Hydrolyzes free adenine bases from 7,8-dihydro-8-oxoguanine:adenine mismatched double-stranded DNA, leaving an apurinic site.</text>
        <dbReference type="EC" id="3.2.2.31"/>
    </reaction>
</comment>
<evidence type="ECO:0000256" key="4">
    <source>
        <dbReference type="ARBA" id="ARBA00012045"/>
    </source>
</evidence>
<evidence type="ECO:0000259" key="15">
    <source>
        <dbReference type="SMART" id="SM00478"/>
    </source>
</evidence>
<name>A0A8I0AI95_9FIRM</name>
<dbReference type="GO" id="GO:0051539">
    <property type="term" value="F:4 iron, 4 sulfur cluster binding"/>
    <property type="evidence" value="ECO:0007669"/>
    <property type="project" value="UniProtKB-UniRule"/>
</dbReference>
<dbReference type="Gene3D" id="3.90.79.10">
    <property type="entry name" value="Nucleoside Triphosphate Pyrophosphohydrolase"/>
    <property type="match status" value="1"/>
</dbReference>
<dbReference type="PANTHER" id="PTHR42944:SF1">
    <property type="entry name" value="ADENINE DNA GLYCOSYLASE"/>
    <property type="match status" value="1"/>
</dbReference>
<dbReference type="GO" id="GO:0006284">
    <property type="term" value="P:base-excision repair"/>
    <property type="evidence" value="ECO:0007669"/>
    <property type="project" value="UniProtKB-UniRule"/>
</dbReference>
<evidence type="ECO:0000256" key="2">
    <source>
        <dbReference type="ARBA" id="ARBA00002933"/>
    </source>
</evidence>
<keyword evidence="17" id="KW-1185">Reference proteome</keyword>
<comment type="similarity">
    <text evidence="3 14">Belongs to the Nth/MutY family.</text>
</comment>
<dbReference type="Pfam" id="PF00730">
    <property type="entry name" value="HhH-GPD"/>
    <property type="match status" value="1"/>
</dbReference>
<comment type="cofactor">
    <cofactor evidence="14">
        <name>[4Fe-4S] cluster</name>
        <dbReference type="ChEBI" id="CHEBI:49883"/>
    </cofactor>
    <text evidence="14">Binds 1 [4Fe-4S] cluster.</text>
</comment>
<organism evidence="16 17">
    <name type="scientific">Coprococcus hominis</name>
    <name type="common">ex Liu et al. 2022</name>
    <dbReference type="NCBI Taxonomy" id="2763039"/>
    <lineage>
        <taxon>Bacteria</taxon>
        <taxon>Bacillati</taxon>
        <taxon>Bacillota</taxon>
        <taxon>Clostridia</taxon>
        <taxon>Lachnospirales</taxon>
        <taxon>Lachnospiraceae</taxon>
        <taxon>Coprococcus</taxon>
    </lineage>
</organism>
<dbReference type="CDD" id="cd00056">
    <property type="entry name" value="ENDO3c"/>
    <property type="match status" value="1"/>
</dbReference>
<dbReference type="GO" id="GO:0000701">
    <property type="term" value="F:purine-specific mismatch base pair DNA N-glycosylase activity"/>
    <property type="evidence" value="ECO:0007669"/>
    <property type="project" value="UniProtKB-EC"/>
</dbReference>
<keyword evidence="8 14" id="KW-0227">DNA damage</keyword>
<dbReference type="CDD" id="cd03431">
    <property type="entry name" value="NUDIX_DNA_Glycosylase_C-MutY"/>
    <property type="match status" value="1"/>
</dbReference>
<evidence type="ECO:0000256" key="1">
    <source>
        <dbReference type="ARBA" id="ARBA00000843"/>
    </source>
</evidence>
<evidence type="ECO:0000256" key="6">
    <source>
        <dbReference type="ARBA" id="ARBA00022485"/>
    </source>
</evidence>
<keyword evidence="7" id="KW-0479">Metal-binding</keyword>
<dbReference type="Pfam" id="PF00633">
    <property type="entry name" value="HHH"/>
    <property type="match status" value="1"/>
</dbReference>
<evidence type="ECO:0000256" key="9">
    <source>
        <dbReference type="ARBA" id="ARBA00022801"/>
    </source>
</evidence>
<evidence type="ECO:0000256" key="11">
    <source>
        <dbReference type="ARBA" id="ARBA00023014"/>
    </source>
</evidence>
<keyword evidence="13 14" id="KW-0326">Glycosidase</keyword>
<reference evidence="16 17" key="1">
    <citation type="submission" date="2020-08" db="EMBL/GenBank/DDBJ databases">
        <title>Genome public.</title>
        <authorList>
            <person name="Liu C."/>
            <person name="Sun Q."/>
        </authorList>
    </citation>
    <scope>NUCLEOTIDE SEQUENCE [LARGE SCALE GENOMIC DNA]</scope>
    <source>
        <strain evidence="16 17">NSJ-10</strain>
    </source>
</reference>
<dbReference type="SUPFAM" id="SSF48150">
    <property type="entry name" value="DNA-glycosylase"/>
    <property type="match status" value="1"/>
</dbReference>
<dbReference type="GO" id="GO:0032357">
    <property type="term" value="F:oxidized purine DNA binding"/>
    <property type="evidence" value="ECO:0007669"/>
    <property type="project" value="TreeGrafter"/>
</dbReference>
<evidence type="ECO:0000256" key="8">
    <source>
        <dbReference type="ARBA" id="ARBA00022763"/>
    </source>
</evidence>
<evidence type="ECO:0000313" key="17">
    <source>
        <dbReference type="Proteomes" id="UP000615234"/>
    </source>
</evidence>
<evidence type="ECO:0000256" key="13">
    <source>
        <dbReference type="ARBA" id="ARBA00023295"/>
    </source>
</evidence>
<dbReference type="FunFam" id="1.10.340.30:FF:000002">
    <property type="entry name" value="Adenine DNA glycosylase"/>
    <property type="match status" value="1"/>
</dbReference>
<keyword evidence="10 14" id="KW-0408">Iron</keyword>
<dbReference type="EC" id="3.2.2.31" evidence="4 14"/>
<dbReference type="NCBIfam" id="TIGR01084">
    <property type="entry name" value="mutY"/>
    <property type="match status" value="1"/>
</dbReference>
<proteinExistence type="inferred from homology"/>
<dbReference type="Proteomes" id="UP000615234">
    <property type="component" value="Unassembled WGS sequence"/>
</dbReference>
<comment type="caution">
    <text evidence="16">The sequence shown here is derived from an EMBL/GenBank/DDBJ whole genome shotgun (WGS) entry which is preliminary data.</text>
</comment>
<evidence type="ECO:0000256" key="5">
    <source>
        <dbReference type="ARBA" id="ARBA00022023"/>
    </source>
</evidence>
<gene>
    <name evidence="16" type="primary">mutY</name>
    <name evidence="16" type="ORF">H8S09_03565</name>
</gene>
<dbReference type="InterPro" id="IPR005760">
    <property type="entry name" value="A/G_AdeGlyc_MutY"/>
</dbReference>
<dbReference type="SUPFAM" id="SSF55811">
    <property type="entry name" value="Nudix"/>
    <property type="match status" value="1"/>
</dbReference>
<dbReference type="SMART" id="SM00478">
    <property type="entry name" value="ENDO3c"/>
    <property type="match status" value="1"/>
</dbReference>
<evidence type="ECO:0000313" key="16">
    <source>
        <dbReference type="EMBL" id="MBC5661982.1"/>
    </source>
</evidence>